<dbReference type="AlphaFoldDB" id="A0A5C3K8K3"/>
<gene>
    <name evidence="1" type="ORF">FA15DRAFT_662207</name>
</gene>
<evidence type="ECO:0000313" key="2">
    <source>
        <dbReference type="Proteomes" id="UP000307440"/>
    </source>
</evidence>
<name>A0A5C3K8K3_COPMA</name>
<dbReference type="Proteomes" id="UP000307440">
    <property type="component" value="Unassembled WGS sequence"/>
</dbReference>
<keyword evidence="2" id="KW-1185">Reference proteome</keyword>
<dbReference type="EMBL" id="ML210879">
    <property type="protein sequence ID" value="TFK16380.1"/>
    <property type="molecule type" value="Genomic_DNA"/>
</dbReference>
<evidence type="ECO:0000313" key="1">
    <source>
        <dbReference type="EMBL" id="TFK16380.1"/>
    </source>
</evidence>
<proteinExistence type="predicted"/>
<accession>A0A5C3K8K3</accession>
<protein>
    <submittedName>
        <fullName evidence="1">Uncharacterized protein</fullName>
    </submittedName>
</protein>
<organism evidence="1 2">
    <name type="scientific">Coprinopsis marcescibilis</name>
    <name type="common">Agaric fungus</name>
    <name type="synonym">Psathyrella marcescibilis</name>
    <dbReference type="NCBI Taxonomy" id="230819"/>
    <lineage>
        <taxon>Eukaryota</taxon>
        <taxon>Fungi</taxon>
        <taxon>Dikarya</taxon>
        <taxon>Basidiomycota</taxon>
        <taxon>Agaricomycotina</taxon>
        <taxon>Agaricomycetes</taxon>
        <taxon>Agaricomycetidae</taxon>
        <taxon>Agaricales</taxon>
        <taxon>Agaricineae</taxon>
        <taxon>Psathyrellaceae</taxon>
        <taxon>Coprinopsis</taxon>
    </lineage>
</organism>
<sequence length="233" mass="25206">MATLCITVLAVPVFALLISLPLSKLTVLQEPILLLENVLMVLVPEVHLSAGDFKGQTVVPNSPPSDTSSDLPANVFDYIKSLGEVSPLKKSASPSKNCVLSPVNAPLSPLLPPICLTPAKFNLGKHKLIDDEAVDDGGESDDIDDYDQLDPFINDDSLSDKDFGKVPGLSSQDLFEKFSEVNKKDKAQVISDDRDITASIDHYEAFCAKAISMFQVPLDLDMAAMDDDKFIIA</sequence>
<reference evidence="1 2" key="1">
    <citation type="journal article" date="2019" name="Nat. Ecol. Evol.">
        <title>Megaphylogeny resolves global patterns of mushroom evolution.</title>
        <authorList>
            <person name="Varga T."/>
            <person name="Krizsan K."/>
            <person name="Foldi C."/>
            <person name="Dima B."/>
            <person name="Sanchez-Garcia M."/>
            <person name="Sanchez-Ramirez S."/>
            <person name="Szollosi G.J."/>
            <person name="Szarkandi J.G."/>
            <person name="Papp V."/>
            <person name="Albert L."/>
            <person name="Andreopoulos W."/>
            <person name="Angelini C."/>
            <person name="Antonin V."/>
            <person name="Barry K.W."/>
            <person name="Bougher N.L."/>
            <person name="Buchanan P."/>
            <person name="Buyck B."/>
            <person name="Bense V."/>
            <person name="Catcheside P."/>
            <person name="Chovatia M."/>
            <person name="Cooper J."/>
            <person name="Damon W."/>
            <person name="Desjardin D."/>
            <person name="Finy P."/>
            <person name="Geml J."/>
            <person name="Haridas S."/>
            <person name="Hughes K."/>
            <person name="Justo A."/>
            <person name="Karasinski D."/>
            <person name="Kautmanova I."/>
            <person name="Kiss B."/>
            <person name="Kocsube S."/>
            <person name="Kotiranta H."/>
            <person name="LaButti K.M."/>
            <person name="Lechner B.E."/>
            <person name="Liimatainen K."/>
            <person name="Lipzen A."/>
            <person name="Lukacs Z."/>
            <person name="Mihaltcheva S."/>
            <person name="Morgado L.N."/>
            <person name="Niskanen T."/>
            <person name="Noordeloos M.E."/>
            <person name="Ohm R.A."/>
            <person name="Ortiz-Santana B."/>
            <person name="Ovrebo C."/>
            <person name="Racz N."/>
            <person name="Riley R."/>
            <person name="Savchenko A."/>
            <person name="Shiryaev A."/>
            <person name="Soop K."/>
            <person name="Spirin V."/>
            <person name="Szebenyi C."/>
            <person name="Tomsovsky M."/>
            <person name="Tulloss R.E."/>
            <person name="Uehling J."/>
            <person name="Grigoriev I.V."/>
            <person name="Vagvolgyi C."/>
            <person name="Papp T."/>
            <person name="Martin F.M."/>
            <person name="Miettinen O."/>
            <person name="Hibbett D.S."/>
            <person name="Nagy L.G."/>
        </authorList>
    </citation>
    <scope>NUCLEOTIDE SEQUENCE [LARGE SCALE GENOMIC DNA]</scope>
    <source>
        <strain evidence="1 2">CBS 121175</strain>
    </source>
</reference>